<evidence type="ECO:0000313" key="4">
    <source>
        <dbReference type="EMBL" id="KAA6339129.1"/>
    </source>
</evidence>
<dbReference type="SUPFAM" id="SSF56300">
    <property type="entry name" value="Metallo-dependent phosphatases"/>
    <property type="match status" value="1"/>
</dbReference>
<dbReference type="SUPFAM" id="SSF49363">
    <property type="entry name" value="Purple acid phosphatase, N-terminal domain"/>
    <property type="match status" value="1"/>
</dbReference>
<dbReference type="AlphaFoldDB" id="A0A5J4RZ96"/>
<dbReference type="Gene3D" id="2.60.40.380">
    <property type="entry name" value="Purple acid phosphatase-like, N-terminal"/>
    <property type="match status" value="1"/>
</dbReference>
<proteinExistence type="predicted"/>
<dbReference type="InterPro" id="IPR008963">
    <property type="entry name" value="Purple_acid_Pase-like_N"/>
</dbReference>
<dbReference type="GO" id="GO:0003993">
    <property type="term" value="F:acid phosphatase activity"/>
    <property type="evidence" value="ECO:0007669"/>
    <property type="project" value="InterPro"/>
</dbReference>
<evidence type="ECO:0008006" key="5">
    <source>
        <dbReference type="Google" id="ProtNLM"/>
    </source>
</evidence>
<sequence length="401" mass="45729">MNRSAFLKRLLLLGISGTSASSLLASSEKTKENKSVEKVEEIGPFAFLTKPYLQFPLPDAMTVMWITTRNCYSWVEFGENNVCSQRVTNAINGLNQAYNRVHKIRLNELKPGTQYAYKVYSKEITQFHAYDVSYGETLESPVYHFTTPSTDADEVSLLILNDIHDRPESIPYLLGLNKNEPYDFVCLNGDMVNHLDSESQLITSVIQPCTELFASEKPFIYARGNHDTRGSFARHLYEYIDTGENPYCSFSIGPAFFIVPDIGEDKADNDKEYFGLASFDAYREKQTIWLEQQLKSKAARKAKFRIVLIHIPPYHSDDFYGTVQCRKLFVPLFNKYKIDIVITAHTHEYGIFDPSTEHHFPMIIGGGPKNGTRTLIKLHVTQKNMDVTLINDSGEIFSKHI</sequence>
<comment type="caution">
    <text evidence="4">The sequence shown here is derived from an EMBL/GenBank/DDBJ whole genome shotgun (WGS) entry which is preliminary data.</text>
</comment>
<dbReference type="InterPro" id="IPR039331">
    <property type="entry name" value="PAPs-like"/>
</dbReference>
<evidence type="ECO:0000256" key="1">
    <source>
        <dbReference type="ARBA" id="ARBA00022729"/>
    </source>
</evidence>
<dbReference type="GO" id="GO:0046872">
    <property type="term" value="F:metal ion binding"/>
    <property type="evidence" value="ECO:0007669"/>
    <property type="project" value="InterPro"/>
</dbReference>
<dbReference type="Gene3D" id="3.60.21.10">
    <property type="match status" value="1"/>
</dbReference>
<organism evidence="4">
    <name type="scientific">termite gut metagenome</name>
    <dbReference type="NCBI Taxonomy" id="433724"/>
    <lineage>
        <taxon>unclassified sequences</taxon>
        <taxon>metagenomes</taxon>
        <taxon>organismal metagenomes</taxon>
    </lineage>
</organism>
<dbReference type="InterPro" id="IPR004843">
    <property type="entry name" value="Calcineurin-like_PHP"/>
</dbReference>
<feature type="domain" description="Purple acid phosphatase N-terminal" evidence="3">
    <location>
        <begin position="55"/>
        <end position="147"/>
    </location>
</feature>
<dbReference type="PANTHER" id="PTHR22953">
    <property type="entry name" value="ACID PHOSPHATASE RELATED"/>
    <property type="match status" value="1"/>
</dbReference>
<name>A0A5J4RZ96_9ZZZZ</name>
<dbReference type="Pfam" id="PF00149">
    <property type="entry name" value="Metallophos"/>
    <property type="match status" value="1"/>
</dbReference>
<dbReference type="InterPro" id="IPR029052">
    <property type="entry name" value="Metallo-depent_PP-like"/>
</dbReference>
<dbReference type="PANTHER" id="PTHR22953:SF153">
    <property type="entry name" value="PURPLE ACID PHOSPHATASE"/>
    <property type="match status" value="1"/>
</dbReference>
<keyword evidence="1" id="KW-0732">Signal</keyword>
<evidence type="ECO:0000259" key="3">
    <source>
        <dbReference type="Pfam" id="PF16656"/>
    </source>
</evidence>
<feature type="domain" description="Calcineurin-like phosphoesterase" evidence="2">
    <location>
        <begin position="157"/>
        <end position="349"/>
    </location>
</feature>
<dbReference type="EMBL" id="SNRY01000562">
    <property type="protein sequence ID" value="KAA6339129.1"/>
    <property type="molecule type" value="Genomic_DNA"/>
</dbReference>
<protein>
    <recommendedName>
        <fullName evidence="5">3' 5'-cyclic adenosine monophosphate phosphodiesterase CpdA</fullName>
    </recommendedName>
</protein>
<gene>
    <name evidence="4" type="ORF">EZS27_012923</name>
</gene>
<dbReference type="Pfam" id="PF16656">
    <property type="entry name" value="Pur_ac_phosph_N"/>
    <property type="match status" value="1"/>
</dbReference>
<evidence type="ECO:0000259" key="2">
    <source>
        <dbReference type="Pfam" id="PF00149"/>
    </source>
</evidence>
<reference evidence="4" key="1">
    <citation type="submission" date="2019-03" db="EMBL/GenBank/DDBJ databases">
        <title>Single cell metagenomics reveals metabolic interactions within the superorganism composed of flagellate Streblomastix strix and complex community of Bacteroidetes bacteria on its surface.</title>
        <authorList>
            <person name="Treitli S.C."/>
            <person name="Kolisko M."/>
            <person name="Husnik F."/>
            <person name="Keeling P."/>
            <person name="Hampl V."/>
        </authorList>
    </citation>
    <scope>NUCLEOTIDE SEQUENCE</scope>
    <source>
        <strain evidence="4">STM</strain>
    </source>
</reference>
<accession>A0A5J4RZ96</accession>
<dbReference type="InterPro" id="IPR015914">
    <property type="entry name" value="PAPs_N"/>
</dbReference>